<feature type="chain" id="PRO_5021425031" description="N-acetyltransferase domain-containing protein" evidence="1">
    <location>
        <begin position="19"/>
        <end position="206"/>
    </location>
</feature>
<keyword evidence="4" id="KW-1185">Reference proteome</keyword>
<dbReference type="VEuPathDB" id="FungiDB:BD410DRAFT_812004"/>
<organism evidence="3 4">
    <name type="scientific">Rickenella mellea</name>
    <dbReference type="NCBI Taxonomy" id="50990"/>
    <lineage>
        <taxon>Eukaryota</taxon>
        <taxon>Fungi</taxon>
        <taxon>Dikarya</taxon>
        <taxon>Basidiomycota</taxon>
        <taxon>Agaricomycotina</taxon>
        <taxon>Agaricomycetes</taxon>
        <taxon>Hymenochaetales</taxon>
        <taxon>Rickenellaceae</taxon>
        <taxon>Rickenella</taxon>
    </lineage>
</organism>
<dbReference type="CDD" id="cd04301">
    <property type="entry name" value="NAT_SF"/>
    <property type="match status" value="1"/>
</dbReference>
<gene>
    <name evidence="3" type="ORF">BD410DRAFT_812004</name>
</gene>
<dbReference type="Proteomes" id="UP000294933">
    <property type="component" value="Unassembled WGS sequence"/>
</dbReference>
<feature type="signal peptide" evidence="1">
    <location>
        <begin position="1"/>
        <end position="18"/>
    </location>
</feature>
<evidence type="ECO:0000259" key="2">
    <source>
        <dbReference type="PROSITE" id="PS51186"/>
    </source>
</evidence>
<accession>A0A4Y7QJJ8</accession>
<dbReference type="InterPro" id="IPR052523">
    <property type="entry name" value="Trichothecene_AcTrans"/>
</dbReference>
<dbReference type="SUPFAM" id="SSF55729">
    <property type="entry name" value="Acyl-CoA N-acyltransferases (Nat)"/>
    <property type="match status" value="1"/>
</dbReference>
<dbReference type="PANTHER" id="PTHR42791:SF1">
    <property type="entry name" value="N-ACETYLTRANSFERASE DOMAIN-CONTAINING PROTEIN"/>
    <property type="match status" value="1"/>
</dbReference>
<name>A0A4Y7QJJ8_9AGAM</name>
<dbReference type="Gene3D" id="3.40.630.30">
    <property type="match status" value="1"/>
</dbReference>
<proteinExistence type="predicted"/>
<dbReference type="GO" id="GO:0016747">
    <property type="term" value="F:acyltransferase activity, transferring groups other than amino-acyl groups"/>
    <property type="evidence" value="ECO:0007669"/>
    <property type="project" value="InterPro"/>
</dbReference>
<dbReference type="EMBL" id="ML170158">
    <property type="protein sequence ID" value="TDL27847.1"/>
    <property type="molecule type" value="Genomic_DNA"/>
</dbReference>
<dbReference type="STRING" id="50990.A0A4Y7QJJ8"/>
<dbReference type="PANTHER" id="PTHR42791">
    <property type="entry name" value="GNAT FAMILY ACETYLTRANSFERASE"/>
    <property type="match status" value="1"/>
</dbReference>
<protein>
    <recommendedName>
        <fullName evidence="2">N-acetyltransferase domain-containing protein</fullName>
    </recommendedName>
</protein>
<evidence type="ECO:0000256" key="1">
    <source>
        <dbReference type="SAM" id="SignalP"/>
    </source>
</evidence>
<dbReference type="InterPro" id="IPR000182">
    <property type="entry name" value="GNAT_dom"/>
</dbReference>
<evidence type="ECO:0000313" key="3">
    <source>
        <dbReference type="EMBL" id="TDL27847.1"/>
    </source>
</evidence>
<reference evidence="3 4" key="1">
    <citation type="submission" date="2018-06" db="EMBL/GenBank/DDBJ databases">
        <title>A transcriptomic atlas of mushroom development highlights an independent origin of complex multicellularity.</title>
        <authorList>
            <consortium name="DOE Joint Genome Institute"/>
            <person name="Krizsan K."/>
            <person name="Almasi E."/>
            <person name="Merenyi Z."/>
            <person name="Sahu N."/>
            <person name="Viragh M."/>
            <person name="Koszo T."/>
            <person name="Mondo S."/>
            <person name="Kiss B."/>
            <person name="Balint B."/>
            <person name="Kues U."/>
            <person name="Barry K."/>
            <person name="Hegedus J.C."/>
            <person name="Henrissat B."/>
            <person name="Johnson J."/>
            <person name="Lipzen A."/>
            <person name="Ohm R."/>
            <person name="Nagy I."/>
            <person name="Pangilinan J."/>
            <person name="Yan J."/>
            <person name="Xiong Y."/>
            <person name="Grigoriev I.V."/>
            <person name="Hibbett D.S."/>
            <person name="Nagy L.G."/>
        </authorList>
    </citation>
    <scope>NUCLEOTIDE SEQUENCE [LARGE SCALE GENOMIC DNA]</scope>
    <source>
        <strain evidence="3 4">SZMC22713</strain>
    </source>
</reference>
<dbReference type="OrthoDB" id="61113at2759"/>
<feature type="domain" description="N-acetyltransferase" evidence="2">
    <location>
        <begin position="46"/>
        <end position="203"/>
    </location>
</feature>
<keyword evidence="1" id="KW-0732">Signal</keyword>
<dbReference type="Pfam" id="PF13508">
    <property type="entry name" value="Acetyltransf_7"/>
    <property type="match status" value="1"/>
</dbReference>
<dbReference type="PROSITE" id="PS51186">
    <property type="entry name" value="GNAT"/>
    <property type="match status" value="1"/>
</dbReference>
<dbReference type="AlphaFoldDB" id="A0A4Y7QJJ8"/>
<sequence>MFIFTAFIHALCSVPALPADSHLQALTGGRPSLEVPFFEYQIQTGLSYGEVYVGGHGGRIEGVIVVFGPGQDFARSECSDGTHSEPSNAYVAKLPSEMQQWWQLHIRPKYAELMQVSLGGVDARRSLWHIRLLAVHPKHQRNGVGRGLMDGIMRKANAGRQRMCLEVYNDRLVRHFTRLGFRVKGTKNFSSYQGGFPLFCMVREPC</sequence>
<evidence type="ECO:0000313" key="4">
    <source>
        <dbReference type="Proteomes" id="UP000294933"/>
    </source>
</evidence>
<dbReference type="InterPro" id="IPR016181">
    <property type="entry name" value="Acyl_CoA_acyltransferase"/>
</dbReference>